<keyword evidence="2" id="KW-0449">Lipoprotein</keyword>
<accession>A0A1N7AEE4</accession>
<dbReference type="EMBL" id="FTMC01000021">
    <property type="protein sequence ID" value="SIR37438.1"/>
    <property type="molecule type" value="Genomic_DNA"/>
</dbReference>
<dbReference type="Proteomes" id="UP000186079">
    <property type="component" value="Unassembled WGS sequence"/>
</dbReference>
<reference evidence="2 3" key="1">
    <citation type="submission" date="2017-01" db="EMBL/GenBank/DDBJ databases">
        <authorList>
            <person name="Mah S.A."/>
            <person name="Swanson W.J."/>
            <person name="Moy G.W."/>
            <person name="Vacquier V.D."/>
        </authorList>
    </citation>
    <scope>NUCLEOTIDE SEQUENCE [LARGE SCALE GENOMIC DNA]</scope>
    <source>
        <strain evidence="2 3">ATCC 29606</strain>
    </source>
</reference>
<dbReference type="InterPro" id="IPR022262">
    <property type="entry name" value="Lipoprot_put"/>
</dbReference>
<feature type="chain" id="PRO_5010286218" evidence="1">
    <location>
        <begin position="23"/>
        <end position="133"/>
    </location>
</feature>
<gene>
    <name evidence="2" type="ORF">SAMN05421672_12123</name>
</gene>
<dbReference type="NCBIfam" id="TIGR03751">
    <property type="entry name" value="conj_TIGR03751"/>
    <property type="match status" value="1"/>
</dbReference>
<evidence type="ECO:0000313" key="2">
    <source>
        <dbReference type="EMBL" id="SIR37438.1"/>
    </source>
</evidence>
<keyword evidence="1" id="KW-0732">Signal</keyword>
<name>A0A1N7AEE4_9PSED</name>
<evidence type="ECO:0000256" key="1">
    <source>
        <dbReference type="SAM" id="SignalP"/>
    </source>
</evidence>
<feature type="signal peptide" evidence="1">
    <location>
        <begin position="1"/>
        <end position="22"/>
    </location>
</feature>
<organism evidence="2 3">
    <name type="scientific">Pseudomonas flexibilis</name>
    <dbReference type="NCBI Taxonomy" id="706570"/>
    <lineage>
        <taxon>Bacteria</taxon>
        <taxon>Pseudomonadati</taxon>
        <taxon>Pseudomonadota</taxon>
        <taxon>Gammaproteobacteria</taxon>
        <taxon>Pseudomonadales</taxon>
        <taxon>Pseudomonadaceae</taxon>
        <taxon>Pseudomonas</taxon>
    </lineage>
</organism>
<evidence type="ECO:0000313" key="3">
    <source>
        <dbReference type="Proteomes" id="UP000186079"/>
    </source>
</evidence>
<proteinExistence type="predicted"/>
<dbReference type="RefSeq" id="WP_039561023.1">
    <property type="nucleotide sequence ID" value="NZ_FTMC01000021.1"/>
</dbReference>
<sequence length="133" mass="14871">MPKSLRPYLTWISLLALLQGCAGDAQTLLPPGAHDMQAIWNGATSGHTTLHEARLALRRPIHIEPAELQQLYTRSAANELRSQFPRLPNPDLVLYVFPHLAGSEQAPVPGYSTVFPFYRQVHYALPGERLEAY</sequence>
<dbReference type="PROSITE" id="PS51257">
    <property type="entry name" value="PROKAR_LIPOPROTEIN"/>
    <property type="match status" value="1"/>
</dbReference>
<dbReference type="AlphaFoldDB" id="A0A1N7AEE4"/>
<protein>
    <submittedName>
        <fullName evidence="2">Conjugative transfer region lipoprotein, TIGR03751 family</fullName>
    </submittedName>
</protein>